<keyword evidence="4" id="KW-1185">Reference proteome</keyword>
<dbReference type="OrthoDB" id="13338at10239"/>
<reference evidence="2 4" key="3">
    <citation type="journal article" date="2007" name="Virology">
        <title>Genome sequence and organization of a nucleopolyhedrovirus that infects the tea looper caterpillar, Ectropis obliqua.</title>
        <authorList>
            <person name="Ma X.C."/>
            <person name="Shang J.Y."/>
            <person name="Yang Z.N."/>
            <person name="Bao Y.Y."/>
            <person name="Xiao Q."/>
            <person name="Zhang C.X."/>
        </authorList>
    </citation>
    <scope>NUCLEOTIDE SEQUENCE [LARGE SCALE GENOMIC DNA]</scope>
    <source>
        <strain evidence="2 4">A1</strain>
    </source>
</reference>
<gene>
    <name evidence="3" type="ORF">QF4000052</name>
</gene>
<evidence type="ECO:0000313" key="3">
    <source>
        <dbReference type="EMBL" id="QWV59638.1"/>
    </source>
</evidence>
<reference evidence="2 4" key="1">
    <citation type="journal article" date="2006" name="J. Microbiol.">
        <title>Morphological, phylogenetic and biological characteristics of Ectropis obliqua single-nucleocapsid nucleopolyhedrovirus.</title>
        <authorList>
            <person name="Ma X.C."/>
            <person name="Xu H.J."/>
            <person name="Tang M.J."/>
            <person name="Xiao Q."/>
            <person name="Hong J."/>
            <person name="Zhang C.X."/>
        </authorList>
    </citation>
    <scope>NUCLEOTIDE SEQUENCE [LARGE SCALE GENOMIC DNA]</scope>
    <source>
        <strain evidence="2 4">A1</strain>
    </source>
</reference>
<dbReference type="PANTHER" id="PTHR12242">
    <property type="entry name" value="OS02G0130600 PROTEIN-RELATED"/>
    <property type="match status" value="1"/>
</dbReference>
<proteinExistence type="predicted"/>
<feature type="transmembrane region" description="Helical" evidence="1">
    <location>
        <begin position="144"/>
        <end position="164"/>
    </location>
</feature>
<dbReference type="KEGG" id="vg:5176513"/>
<protein>
    <submittedName>
        <fullName evidence="2">Uncharacterized protein</fullName>
    </submittedName>
</protein>
<evidence type="ECO:0000313" key="4">
    <source>
        <dbReference type="Proteomes" id="UP000214344"/>
    </source>
</evidence>
<feature type="transmembrane region" description="Helical" evidence="1">
    <location>
        <begin position="31"/>
        <end position="52"/>
    </location>
</feature>
<dbReference type="EMBL" id="DQ837165">
    <property type="protein sequence ID" value="ABI35777.1"/>
    <property type="molecule type" value="Genomic_DNA"/>
</dbReference>
<feature type="transmembrane region" description="Helical" evidence="1">
    <location>
        <begin position="184"/>
        <end position="205"/>
    </location>
</feature>
<dbReference type="RefSeq" id="YP_874287.1">
    <property type="nucleotide sequence ID" value="NC_008586.1"/>
</dbReference>
<feature type="transmembrane region" description="Helical" evidence="1">
    <location>
        <begin position="249"/>
        <end position="271"/>
    </location>
</feature>
<reference evidence="3" key="4">
    <citation type="submission" date="2021-06" db="EMBL/GenBank/DDBJ databases">
        <authorList>
            <person name="Xiao Q."/>
            <person name="Zhang X.X."/>
            <person name="Tang M.J."/>
        </authorList>
    </citation>
    <scope>NUCLEOTIDE SEQUENCE</scope>
    <source>
        <strain evidence="3">QF4</strain>
    </source>
</reference>
<accession>A0EYZ7</accession>
<keyword evidence="1" id="KW-0812">Transmembrane</keyword>
<feature type="transmembrane region" description="Helical" evidence="1">
    <location>
        <begin position="64"/>
        <end position="84"/>
    </location>
</feature>
<evidence type="ECO:0000313" key="2">
    <source>
        <dbReference type="EMBL" id="ABI35777.1"/>
    </source>
</evidence>
<keyword evidence="1" id="KW-0472">Membrane</keyword>
<feature type="transmembrane region" description="Helical" evidence="1">
    <location>
        <begin position="212"/>
        <end position="229"/>
    </location>
</feature>
<keyword evidence="1" id="KW-1133">Transmembrane helix</keyword>
<dbReference type="EMBL" id="MZ394738">
    <property type="protein sequence ID" value="QWV59638.1"/>
    <property type="molecule type" value="Genomic_DNA"/>
</dbReference>
<reference evidence="2" key="2">
    <citation type="submission" date="2006-07" db="EMBL/GenBank/DDBJ databases">
        <authorList>
            <person name="Zhang C.-X."/>
            <person name="Yang Z.-N."/>
            <person name="Ma X.-C."/>
            <person name="Xiao Q."/>
        </authorList>
    </citation>
    <scope>NUCLEOTIDE SEQUENCE</scope>
    <source>
        <strain evidence="2">A1</strain>
    </source>
</reference>
<dbReference type="Proteomes" id="UP000214344">
    <property type="component" value="Segment"/>
</dbReference>
<organism evidence="2 4">
    <name type="scientific">Ectropis obliqua nucleopolyhedrovirus</name>
    <dbReference type="NCBI Taxonomy" id="59376"/>
    <lineage>
        <taxon>Viruses</taxon>
        <taxon>Viruses incertae sedis</taxon>
        <taxon>Naldaviricetes</taxon>
        <taxon>Lefavirales</taxon>
        <taxon>Baculoviridae</taxon>
        <taxon>Alphabaculovirus</taxon>
        <taxon>Alphabaculovirus ecobliquae</taxon>
    </lineage>
</organism>
<evidence type="ECO:0000256" key="1">
    <source>
        <dbReference type="SAM" id="Phobius"/>
    </source>
</evidence>
<sequence>MAMTKQCLSTSDKYLVCLPRNKLDDATHFMAMLRLMCLIISISVCVSTFYIADNKIDYFFYYSHWSFMSAVLMFASSLFTYCVYTEKYIKMVDYGHPIDDNYDENAQCDNGEGDVEIKQQAVSYSYVLRNNAKHMTWYMYVQSYLFNTTISVNLLTSTVFWMIVNITRNDEVVESKMNAMGKCINFYAHSVNFIIVLVELILSAIPVRLTNIYQPLGFTIVYALVYLYYTRLNNIILYSFITNDRELILLALTFAILLCTYYFITYIISFAKYKIYCIVK</sequence>
<name>A0EYZ7_9ABAC</name>
<dbReference type="GO" id="GO:0016020">
    <property type="term" value="C:membrane"/>
    <property type="evidence" value="ECO:0007669"/>
    <property type="project" value="TreeGrafter"/>
</dbReference>